<dbReference type="Proteomes" id="UP000516369">
    <property type="component" value="Chromosome"/>
</dbReference>
<feature type="transmembrane region" description="Helical" evidence="1">
    <location>
        <begin position="160"/>
        <end position="181"/>
    </location>
</feature>
<feature type="transmembrane region" description="Helical" evidence="1">
    <location>
        <begin position="89"/>
        <end position="110"/>
    </location>
</feature>
<dbReference type="InterPro" id="IPR036938">
    <property type="entry name" value="PAP2/HPO_sf"/>
</dbReference>
<dbReference type="SMART" id="SM00014">
    <property type="entry name" value="acidPPc"/>
    <property type="match status" value="1"/>
</dbReference>
<feature type="transmembrane region" description="Helical" evidence="1">
    <location>
        <begin position="130"/>
        <end position="148"/>
    </location>
</feature>
<dbReference type="PANTHER" id="PTHR14969">
    <property type="entry name" value="SPHINGOSINE-1-PHOSPHATE PHOSPHOHYDROLASE"/>
    <property type="match status" value="1"/>
</dbReference>
<dbReference type="KEGG" id="dvn:HQ394_13725"/>
<evidence type="ECO:0000313" key="3">
    <source>
        <dbReference type="EMBL" id="QNT71327.1"/>
    </source>
</evidence>
<accession>A0A7H1N6J1</accession>
<dbReference type="PANTHER" id="PTHR14969:SF13">
    <property type="entry name" value="AT30094P"/>
    <property type="match status" value="1"/>
</dbReference>
<evidence type="ECO:0000259" key="2">
    <source>
        <dbReference type="SMART" id="SM00014"/>
    </source>
</evidence>
<reference evidence="3 4" key="1">
    <citation type="submission" date="2020-05" db="EMBL/GenBank/DDBJ databases">
        <title>Complete closed genome sequence of Defluviicoccus vanus.</title>
        <authorList>
            <person name="Bessarab I."/>
            <person name="Arumugam K."/>
            <person name="Maszenan A.M."/>
            <person name="Seviour R.J."/>
            <person name="Williams R.B."/>
        </authorList>
    </citation>
    <scope>NUCLEOTIDE SEQUENCE [LARGE SCALE GENOMIC DNA]</scope>
    <source>
        <strain evidence="3 4">Ben 114</strain>
    </source>
</reference>
<dbReference type="Pfam" id="PF01569">
    <property type="entry name" value="PAP2"/>
    <property type="match status" value="1"/>
</dbReference>
<gene>
    <name evidence="3" type="ORF">HQ394_13725</name>
</gene>
<organism evidence="3 4">
    <name type="scientific">Defluviicoccus vanus</name>
    <dbReference type="NCBI Taxonomy" id="111831"/>
    <lineage>
        <taxon>Bacteria</taxon>
        <taxon>Pseudomonadati</taxon>
        <taxon>Pseudomonadota</taxon>
        <taxon>Alphaproteobacteria</taxon>
        <taxon>Rhodospirillales</taxon>
        <taxon>Rhodospirillaceae</taxon>
        <taxon>Defluviicoccus</taxon>
    </lineage>
</organism>
<protein>
    <submittedName>
        <fullName evidence="3">Phosphatase PAP2 family protein</fullName>
    </submittedName>
</protein>
<evidence type="ECO:0000256" key="1">
    <source>
        <dbReference type="SAM" id="Phobius"/>
    </source>
</evidence>
<dbReference type="SUPFAM" id="SSF48317">
    <property type="entry name" value="Acid phosphatase/Vanadium-dependent haloperoxidase"/>
    <property type="match status" value="1"/>
</dbReference>
<keyword evidence="1" id="KW-0812">Transmembrane</keyword>
<keyword evidence="1" id="KW-0472">Membrane</keyword>
<proteinExistence type="predicted"/>
<evidence type="ECO:0000313" key="4">
    <source>
        <dbReference type="Proteomes" id="UP000516369"/>
    </source>
</evidence>
<name>A0A7H1N6J1_9PROT</name>
<keyword evidence="4" id="KW-1185">Reference proteome</keyword>
<feature type="transmembrane region" description="Helical" evidence="1">
    <location>
        <begin position="187"/>
        <end position="207"/>
    </location>
</feature>
<dbReference type="InterPro" id="IPR000326">
    <property type="entry name" value="PAP2/HPO"/>
</dbReference>
<dbReference type="AlphaFoldDB" id="A0A7H1N6J1"/>
<feature type="domain" description="Phosphatidic acid phosphatase type 2/haloperoxidase" evidence="2">
    <location>
        <begin position="90"/>
        <end position="202"/>
    </location>
</feature>
<keyword evidence="1" id="KW-1133">Transmembrane helix</keyword>
<feature type="transmembrane region" description="Helical" evidence="1">
    <location>
        <begin position="60"/>
        <end position="82"/>
    </location>
</feature>
<dbReference type="EMBL" id="CP053923">
    <property type="protein sequence ID" value="QNT71327.1"/>
    <property type="molecule type" value="Genomic_DNA"/>
</dbReference>
<dbReference type="Gene3D" id="1.20.144.10">
    <property type="entry name" value="Phosphatidic acid phosphatase type 2/haloperoxidase"/>
    <property type="match status" value="2"/>
</dbReference>
<dbReference type="CDD" id="cd03392">
    <property type="entry name" value="PAP2_like_2"/>
    <property type="match status" value="1"/>
</dbReference>
<sequence length="234" mass="24919">MLAAILLFAATLLGFALISDVVVEGETHAFDRAVLLQLRTAGDPDNPIGPKWVEVAAGDITSLGGITVLSLVALAVAGYLLIDRRYASTLLVFVSVGGGMLLNMGLKAGFDRPRPDIVVHAVEVHTLSFPSAHAMLSAVTYLTLGTLLAQTRLHRRQSVYVLAIAVLLTLLIGVSRVYLGVHWPTDVLAGWCVGAAWAMGCWLVIGWQQRSAGTARPGETLPRSADLDARVKDD</sequence>